<feature type="transmembrane region" description="Helical" evidence="1">
    <location>
        <begin position="59"/>
        <end position="79"/>
    </location>
</feature>
<proteinExistence type="predicted"/>
<sequence>MPPRDRHATEGHTPDMDRIRRLPRGPVLVRALGVGVGCLVVMLISNYVTARRDVGGADLGLFLILWTAVGCLTAVCGAWDGRRSARRGTPRDQGQWTWGVAAFLGTLIGSLMHAGDTLLSESIDRMDAYTAAVLLFDFVLFPIGLAPFLGVVAIAPFTVVYDRVARRGVPG</sequence>
<dbReference type="AlphaFoldDB" id="A6WAK4"/>
<feature type="transmembrane region" description="Helical" evidence="1">
    <location>
        <begin position="100"/>
        <end position="119"/>
    </location>
</feature>
<dbReference type="KEGG" id="kra:Krad_2363"/>
<keyword evidence="1" id="KW-0472">Membrane</keyword>
<evidence type="ECO:0000313" key="3">
    <source>
        <dbReference type="Proteomes" id="UP000001116"/>
    </source>
</evidence>
<gene>
    <name evidence="2" type="ordered locus">Krad_2363</name>
</gene>
<name>A6WAK4_KINRD</name>
<feature type="transmembrane region" description="Helical" evidence="1">
    <location>
        <begin position="139"/>
        <end position="161"/>
    </location>
</feature>
<reference evidence="3" key="1">
    <citation type="journal article" date="2008" name="PLoS ONE">
        <title>Survival in nuclear waste, extreme resistance, and potential applications gleaned from the genome sequence of Kineococcus radiotolerans SRS30216.</title>
        <authorList>
            <person name="Bagwell C.E."/>
            <person name="Bhat S."/>
            <person name="Hawkins G.M."/>
            <person name="Smith B.W."/>
            <person name="Biswas T."/>
            <person name="Hoover T.R."/>
            <person name="Saunders E."/>
            <person name="Han C.S."/>
            <person name="Tsodikov O.V."/>
            <person name="Shimkets L.J."/>
        </authorList>
    </citation>
    <scope>NUCLEOTIDE SEQUENCE [LARGE SCALE GENOMIC DNA]</scope>
    <source>
        <strain evidence="3">ATCC BAA-149 / DSM 14245 / SRS30216</strain>
    </source>
</reference>
<accession>A6WAK4</accession>
<keyword evidence="3" id="KW-1185">Reference proteome</keyword>
<dbReference type="Proteomes" id="UP000001116">
    <property type="component" value="Chromosome"/>
</dbReference>
<evidence type="ECO:0000256" key="1">
    <source>
        <dbReference type="SAM" id="Phobius"/>
    </source>
</evidence>
<dbReference type="EMBL" id="CP000750">
    <property type="protein sequence ID" value="ABS03843.1"/>
    <property type="molecule type" value="Genomic_DNA"/>
</dbReference>
<keyword evidence="1" id="KW-1133">Transmembrane helix</keyword>
<organism evidence="2 3">
    <name type="scientific">Kineococcus radiotolerans (strain ATCC BAA-149 / DSM 14245 / SRS30216)</name>
    <dbReference type="NCBI Taxonomy" id="266940"/>
    <lineage>
        <taxon>Bacteria</taxon>
        <taxon>Bacillati</taxon>
        <taxon>Actinomycetota</taxon>
        <taxon>Actinomycetes</taxon>
        <taxon>Kineosporiales</taxon>
        <taxon>Kineosporiaceae</taxon>
        <taxon>Kineococcus</taxon>
    </lineage>
</organism>
<feature type="transmembrane region" description="Helical" evidence="1">
    <location>
        <begin position="27"/>
        <end position="47"/>
    </location>
</feature>
<protein>
    <submittedName>
        <fullName evidence="2">Uncharacterized protein</fullName>
    </submittedName>
</protein>
<evidence type="ECO:0000313" key="2">
    <source>
        <dbReference type="EMBL" id="ABS03843.1"/>
    </source>
</evidence>
<dbReference type="HOGENOM" id="CLU_1560901_0_0_11"/>
<keyword evidence="1" id="KW-0812">Transmembrane</keyword>